<dbReference type="PANTHER" id="PTHR35149:SF1">
    <property type="entry name" value="DUF5655 DOMAIN-CONTAINING PROTEIN"/>
    <property type="match status" value="1"/>
</dbReference>
<reference evidence="3 4" key="1">
    <citation type="submission" date="2018-11" db="EMBL/GenBank/DDBJ databases">
        <authorList>
            <person name="Li F."/>
        </authorList>
    </citation>
    <scope>NUCLEOTIDE SEQUENCE [LARGE SCALE GENOMIC DNA]</scope>
    <source>
        <strain evidence="3 4">KIS18-7</strain>
    </source>
</reference>
<dbReference type="PANTHER" id="PTHR35149">
    <property type="entry name" value="SLL5132 PROTEIN"/>
    <property type="match status" value="1"/>
</dbReference>
<feature type="domain" description="GmrSD restriction endonucleases N-terminal" evidence="1">
    <location>
        <begin position="8"/>
        <end position="258"/>
    </location>
</feature>
<feature type="domain" description="GmrSD restriction endonucleases C-terminal" evidence="2">
    <location>
        <begin position="509"/>
        <end position="640"/>
    </location>
</feature>
<evidence type="ECO:0000259" key="1">
    <source>
        <dbReference type="Pfam" id="PF03235"/>
    </source>
</evidence>
<accession>A0A3N0DS73</accession>
<protein>
    <submittedName>
        <fullName evidence="3">DUF262 domain-containing protein</fullName>
    </submittedName>
</protein>
<name>A0A3N0DS73_9ACTN</name>
<dbReference type="Pfam" id="PF03235">
    <property type="entry name" value="GmrSD_N"/>
    <property type="match status" value="1"/>
</dbReference>
<dbReference type="Proteomes" id="UP000277094">
    <property type="component" value="Unassembled WGS sequence"/>
</dbReference>
<keyword evidence="4" id="KW-1185">Reference proteome</keyword>
<dbReference type="InterPro" id="IPR011089">
    <property type="entry name" value="GmrSD_C"/>
</dbReference>
<dbReference type="AlphaFoldDB" id="A0A3N0DS73"/>
<evidence type="ECO:0000259" key="2">
    <source>
        <dbReference type="Pfam" id="PF07510"/>
    </source>
</evidence>
<dbReference type="OrthoDB" id="9798761at2"/>
<evidence type="ECO:0000313" key="4">
    <source>
        <dbReference type="Proteomes" id="UP000277094"/>
    </source>
</evidence>
<organism evidence="3 4">
    <name type="scientific">Nocardioides marmorisolisilvae</name>
    <dbReference type="NCBI Taxonomy" id="1542737"/>
    <lineage>
        <taxon>Bacteria</taxon>
        <taxon>Bacillati</taxon>
        <taxon>Actinomycetota</taxon>
        <taxon>Actinomycetes</taxon>
        <taxon>Propionibacteriales</taxon>
        <taxon>Nocardioidaceae</taxon>
        <taxon>Nocardioides</taxon>
    </lineage>
</organism>
<gene>
    <name evidence="3" type="ORF">EFL95_05155</name>
</gene>
<dbReference type="RefSeq" id="WP_123232984.1">
    <property type="nucleotide sequence ID" value="NZ_RJSG01000002.1"/>
</dbReference>
<dbReference type="InterPro" id="IPR004919">
    <property type="entry name" value="GmrSD_N"/>
</dbReference>
<dbReference type="EMBL" id="RJSG01000002">
    <property type="protein sequence ID" value="RNL78485.1"/>
    <property type="molecule type" value="Genomic_DNA"/>
</dbReference>
<sequence>MQVAELDLEKLLTSSTWEVPVFQRSYQWDDELLEQLWLDIGELYRSPRAAKHFMGILLTEGPRQHRSYPTLDSNDLIDGQQRLITLFVLFSAMRDHFGDAPRRADSYASLLLAQTSPVLQERLVAQRADREALQACIRGEMKDSIKGRFLASRVSDAYWYFRYQLQDGERTLTDSPAASLRLRRPRGRAAGSDVSVTFERHRRKGIDGAKLKRALLKKLNFVRISIQKGDEPPASVFESINGLRLDLSQFDHIRNALFVRLGTEAEPLFFSEWEPMEKRLESVASRFVGARRTKIGDLFLQSYLVSEGVRATQNDIFGSVTARLQRDEQGRTGIAAAKGFLADLLDALPLFDAAVAVPSPDLLASQPTPIASNQFVLPPKMARRVENIQVLSAGPPAPFVMLIMRLYANTSGPKLTGLQAARLLRLVETLLVRQTLAGINLSPLRGWFTGLTAKLAIDIRKAKPADTYSIIDQELRTRLNAPDFCPDDDTVIDAMRDDPDAFNGLGSDVTFLLLRGINDALVGSDATEMTRAQWQVEHVFPQSISSLERLKKSAWANEVDAWGLDLEARRRLIDSRHHLGNLTLHRLNQSLSTKSFALKKPTLQNESLTISSGGSVKNLSIVKRQKWRGNEIDQRSDALLSEVCKAWPKPKAPRKR</sequence>
<dbReference type="Pfam" id="PF07510">
    <property type="entry name" value="GmrSD_C"/>
    <property type="match status" value="1"/>
</dbReference>
<proteinExistence type="predicted"/>
<evidence type="ECO:0000313" key="3">
    <source>
        <dbReference type="EMBL" id="RNL78485.1"/>
    </source>
</evidence>
<comment type="caution">
    <text evidence="3">The sequence shown here is derived from an EMBL/GenBank/DDBJ whole genome shotgun (WGS) entry which is preliminary data.</text>
</comment>